<sequence length="309" mass="31656">MSIGTSLLVLAVLAAAAMAATSESIDCVSRIDVEAPENSGFETGFNCVNSSPSWAWRVYAVGYNANNHVYNDVGTGFATMKATNSDQNLLYVFGQIGGYEFVNVPSAITEPLQLAPSADTLYAITGPTSAMVAWAYDSHTVVTLFDPSTDKALAGCTLVADSSYGLGAGDASTLYSTWTCSDGSAAVVAVNTTSHAIASYAVGGKVVSSTLDRASRATYVVVAGPTGKTVMQLARSGTITPITMPTSDPTALFPWPAIADGICTATQTSDTSKFAANCGSVGGKNATIIIPVYKGAGPLSLSNFQVAAC</sequence>
<keyword evidence="3" id="KW-1185">Reference proteome</keyword>
<feature type="chain" id="PRO_5005537697" evidence="1">
    <location>
        <begin position="20"/>
        <end position="309"/>
    </location>
</feature>
<keyword evidence="1" id="KW-0732">Signal</keyword>
<evidence type="ECO:0000313" key="2">
    <source>
        <dbReference type="EMBL" id="KNC54802.1"/>
    </source>
</evidence>
<feature type="signal peptide" evidence="1">
    <location>
        <begin position="1"/>
        <end position="19"/>
    </location>
</feature>
<gene>
    <name evidence="2" type="ORF">AMSG_01655</name>
</gene>
<organism evidence="2 3">
    <name type="scientific">Thecamonas trahens ATCC 50062</name>
    <dbReference type="NCBI Taxonomy" id="461836"/>
    <lineage>
        <taxon>Eukaryota</taxon>
        <taxon>Apusozoa</taxon>
        <taxon>Apusomonadida</taxon>
        <taxon>Apusomonadidae</taxon>
        <taxon>Thecamonas</taxon>
    </lineage>
</organism>
<evidence type="ECO:0000256" key="1">
    <source>
        <dbReference type="SAM" id="SignalP"/>
    </source>
</evidence>
<dbReference type="GeneID" id="25561398"/>
<dbReference type="RefSeq" id="XP_013761702.1">
    <property type="nucleotide sequence ID" value="XM_013906248.1"/>
</dbReference>
<proteinExistence type="predicted"/>
<evidence type="ECO:0000313" key="3">
    <source>
        <dbReference type="Proteomes" id="UP000054408"/>
    </source>
</evidence>
<reference evidence="2 3" key="1">
    <citation type="submission" date="2010-05" db="EMBL/GenBank/DDBJ databases">
        <title>The Genome Sequence of Thecamonas trahens ATCC 50062.</title>
        <authorList>
            <consortium name="The Broad Institute Genome Sequencing Platform"/>
            <person name="Russ C."/>
            <person name="Cuomo C."/>
            <person name="Shea T."/>
            <person name="Young S.K."/>
            <person name="Zeng Q."/>
            <person name="Koehrsen M."/>
            <person name="Haas B."/>
            <person name="Borodovsky M."/>
            <person name="Guigo R."/>
            <person name="Alvarado L."/>
            <person name="Berlin A."/>
            <person name="Bochicchio J."/>
            <person name="Borenstein D."/>
            <person name="Chapman S."/>
            <person name="Chen Z."/>
            <person name="Freedman E."/>
            <person name="Gellesch M."/>
            <person name="Goldberg J."/>
            <person name="Griggs A."/>
            <person name="Gujja S."/>
            <person name="Heilman E."/>
            <person name="Heiman D."/>
            <person name="Hepburn T."/>
            <person name="Howarth C."/>
            <person name="Jen D."/>
            <person name="Larson L."/>
            <person name="Mehta T."/>
            <person name="Park D."/>
            <person name="Pearson M."/>
            <person name="Roberts A."/>
            <person name="Saif S."/>
            <person name="Shenoy N."/>
            <person name="Sisk P."/>
            <person name="Stolte C."/>
            <person name="Sykes S."/>
            <person name="Thomson T."/>
            <person name="Walk T."/>
            <person name="White J."/>
            <person name="Yandava C."/>
            <person name="Burger G."/>
            <person name="Gray M.W."/>
            <person name="Holland P.W.H."/>
            <person name="King N."/>
            <person name="Lang F.B.F."/>
            <person name="Roger A.J."/>
            <person name="Ruiz-Trillo I."/>
            <person name="Lander E."/>
            <person name="Nusbaum C."/>
        </authorList>
    </citation>
    <scope>NUCLEOTIDE SEQUENCE [LARGE SCALE GENOMIC DNA]</scope>
    <source>
        <strain evidence="2 3">ATCC 50062</strain>
    </source>
</reference>
<dbReference type="AlphaFoldDB" id="A0A0L0DRC3"/>
<accession>A0A0L0DRC3</accession>
<name>A0A0L0DRC3_THETB</name>
<dbReference type="EMBL" id="GL349438">
    <property type="protein sequence ID" value="KNC54802.1"/>
    <property type="molecule type" value="Genomic_DNA"/>
</dbReference>
<protein>
    <submittedName>
        <fullName evidence="2">Uncharacterized protein</fullName>
    </submittedName>
</protein>
<dbReference type="Proteomes" id="UP000054408">
    <property type="component" value="Unassembled WGS sequence"/>
</dbReference>